<evidence type="ECO:0000259" key="2">
    <source>
        <dbReference type="Pfam" id="PF01833"/>
    </source>
</evidence>
<dbReference type="EMBL" id="MCGT01000006">
    <property type="protein sequence ID" value="ORX58937.1"/>
    <property type="molecule type" value="Genomic_DNA"/>
</dbReference>
<gene>
    <name evidence="4" type="ORF">DM01DRAFT_1381566</name>
</gene>
<dbReference type="STRING" id="101127.A0A1X2GRN2"/>
<feature type="domain" description="IPT/TIG" evidence="2">
    <location>
        <begin position="368"/>
        <end position="437"/>
    </location>
</feature>
<dbReference type="AlphaFoldDB" id="A0A1X2GRN2"/>
<dbReference type="SUPFAM" id="SSF81296">
    <property type="entry name" value="E set domains"/>
    <property type="match status" value="1"/>
</dbReference>
<feature type="domain" description="SPT23/MGA2-like DNA-binding" evidence="3">
    <location>
        <begin position="28"/>
        <end position="239"/>
    </location>
</feature>
<feature type="region of interest" description="Disordered" evidence="1">
    <location>
        <begin position="81"/>
        <end position="114"/>
    </location>
</feature>
<feature type="compositionally biased region" description="Polar residues" evidence="1">
    <location>
        <begin position="84"/>
        <end position="100"/>
    </location>
</feature>
<feature type="region of interest" description="Disordered" evidence="1">
    <location>
        <begin position="311"/>
        <end position="352"/>
    </location>
</feature>
<dbReference type="InterPro" id="IPR057962">
    <property type="entry name" value="SPT23_MGA2_DBD"/>
</dbReference>
<feature type="compositionally biased region" description="Low complexity" evidence="1">
    <location>
        <begin position="324"/>
        <end position="334"/>
    </location>
</feature>
<feature type="region of interest" description="Disordered" evidence="1">
    <location>
        <begin position="227"/>
        <end position="270"/>
    </location>
</feature>
<proteinExistence type="predicted"/>
<evidence type="ECO:0000313" key="4">
    <source>
        <dbReference type="EMBL" id="ORX58937.1"/>
    </source>
</evidence>
<dbReference type="Gene3D" id="2.60.40.10">
    <property type="entry name" value="Immunoglobulins"/>
    <property type="match status" value="1"/>
</dbReference>
<comment type="caution">
    <text evidence="4">The sequence shown here is derived from an EMBL/GenBank/DDBJ whole genome shotgun (WGS) entry which is preliminary data.</text>
</comment>
<feature type="compositionally biased region" description="Basic and acidic residues" evidence="1">
    <location>
        <begin position="235"/>
        <end position="247"/>
    </location>
</feature>
<name>A0A1X2GRN2_9FUNG</name>
<dbReference type="Proteomes" id="UP000242146">
    <property type="component" value="Unassembled WGS sequence"/>
</dbReference>
<feature type="compositionally biased region" description="Polar residues" evidence="1">
    <location>
        <begin position="312"/>
        <end position="323"/>
    </location>
</feature>
<sequence length="528" mass="58707">MTTAHSHHVLRLPEKSIHQLNNNTLQRPHRIRVLGIAEEGAKSRVETQMRLCLELVDHDNEKVVDWSHLHIPEPLLTQKRRHATTATLASSQANQKSRLTSPPPAETSLDPPDPAKVLTLSASIICETDPKRKVTMCHRCVVREWKRADRKKAGRKMMDSFMYDGSLMEKERKRILIFNSEPILAFDHGECILPTRITCYSRHHDERQGFRIKFALHDRDGALVAAGQSPPVMITDDHKNLSKLTDKQRRRRKPSNHRKPKPSAAPAPLLTPKEEPVICFDDICTLGPNLLDPYLTLNSSPLSTSLLAWPHSSPTTSPPVEQYSSFSSSSSSPSHADSDLYSPVSSPSSPQPQHLLLAKHLSAFNSSPRMDRLVPHHGGPGSEITVLGSDFYDGLTCYFGNQPAVTTYWNPTTLVCTVPAQPQPQQGPLPVSFHDPSFVAPLSTDLPISFTYTSSVSTSATTPLSSTVTSPLPTAYPADLTLPSAYLEWTEQNIQMLTCQVLNLSMAPNVQEARQIALRLMELQQHQD</sequence>
<evidence type="ECO:0000259" key="3">
    <source>
        <dbReference type="Pfam" id="PF25603"/>
    </source>
</evidence>
<feature type="compositionally biased region" description="Basic residues" evidence="1">
    <location>
        <begin position="248"/>
        <end position="261"/>
    </location>
</feature>
<dbReference type="InterPro" id="IPR002909">
    <property type="entry name" value="IPT_dom"/>
</dbReference>
<protein>
    <submittedName>
        <fullName evidence="4">Uncharacterized protein</fullName>
    </submittedName>
</protein>
<reference evidence="4 5" key="1">
    <citation type="submission" date="2016-07" db="EMBL/GenBank/DDBJ databases">
        <title>Pervasive Adenine N6-methylation of Active Genes in Fungi.</title>
        <authorList>
            <consortium name="DOE Joint Genome Institute"/>
            <person name="Mondo S.J."/>
            <person name="Dannebaum R.O."/>
            <person name="Kuo R.C."/>
            <person name="Labutti K."/>
            <person name="Haridas S."/>
            <person name="Kuo A."/>
            <person name="Salamov A."/>
            <person name="Ahrendt S.R."/>
            <person name="Lipzen A."/>
            <person name="Sullivan W."/>
            <person name="Andreopoulos W.B."/>
            <person name="Clum A."/>
            <person name="Lindquist E."/>
            <person name="Daum C."/>
            <person name="Ramamoorthy G.K."/>
            <person name="Gryganskyi A."/>
            <person name="Culley D."/>
            <person name="Magnuson J.K."/>
            <person name="James T.Y."/>
            <person name="O'Malley M.A."/>
            <person name="Stajich J.E."/>
            <person name="Spatafora J.W."/>
            <person name="Visel A."/>
            <person name="Grigoriev I.V."/>
        </authorList>
    </citation>
    <scope>NUCLEOTIDE SEQUENCE [LARGE SCALE GENOMIC DNA]</scope>
    <source>
        <strain evidence="4 5">NRRL 3301</strain>
    </source>
</reference>
<dbReference type="InterPro" id="IPR013783">
    <property type="entry name" value="Ig-like_fold"/>
</dbReference>
<accession>A0A1X2GRN2</accession>
<evidence type="ECO:0000256" key="1">
    <source>
        <dbReference type="SAM" id="MobiDB-lite"/>
    </source>
</evidence>
<keyword evidence="5" id="KW-1185">Reference proteome</keyword>
<evidence type="ECO:0000313" key="5">
    <source>
        <dbReference type="Proteomes" id="UP000242146"/>
    </source>
</evidence>
<organism evidence="4 5">
    <name type="scientific">Hesseltinella vesiculosa</name>
    <dbReference type="NCBI Taxonomy" id="101127"/>
    <lineage>
        <taxon>Eukaryota</taxon>
        <taxon>Fungi</taxon>
        <taxon>Fungi incertae sedis</taxon>
        <taxon>Mucoromycota</taxon>
        <taxon>Mucoromycotina</taxon>
        <taxon>Mucoromycetes</taxon>
        <taxon>Mucorales</taxon>
        <taxon>Cunninghamellaceae</taxon>
        <taxon>Hesseltinella</taxon>
    </lineage>
</organism>
<dbReference type="CDD" id="cd00102">
    <property type="entry name" value="IPT"/>
    <property type="match status" value="1"/>
</dbReference>
<feature type="compositionally biased region" description="Low complexity" evidence="1">
    <location>
        <begin position="342"/>
        <end position="352"/>
    </location>
</feature>
<dbReference type="OrthoDB" id="71307at2759"/>
<dbReference type="InterPro" id="IPR014756">
    <property type="entry name" value="Ig_E-set"/>
</dbReference>
<dbReference type="Pfam" id="PF01833">
    <property type="entry name" value="TIG"/>
    <property type="match status" value="1"/>
</dbReference>
<dbReference type="Pfam" id="PF25603">
    <property type="entry name" value="SPT23_MGA2_DBD"/>
    <property type="match status" value="1"/>
</dbReference>